<dbReference type="InterPro" id="IPR027461">
    <property type="entry name" value="Carboxypeptidase_A_C_sf"/>
</dbReference>
<keyword evidence="10" id="KW-1185">Reference proteome</keyword>
<evidence type="ECO:0000256" key="6">
    <source>
        <dbReference type="PIRSR" id="PIRSR028757-1"/>
    </source>
</evidence>
<keyword evidence="2" id="KW-0121">Carboxypeptidase</keyword>
<gene>
    <name evidence="9" type="ORF">GF1_14760</name>
</gene>
<keyword evidence="5" id="KW-0720">Serine protease</keyword>
<dbReference type="Gene3D" id="3.50.30.60">
    <property type="entry name" value="LD-carboxypeptidase A C-terminal domain-like"/>
    <property type="match status" value="1"/>
</dbReference>
<dbReference type="PANTHER" id="PTHR30237:SF2">
    <property type="entry name" value="MUREIN TETRAPEPTIDE CARBOXYPEPTIDASE"/>
    <property type="match status" value="1"/>
</dbReference>
<dbReference type="KEGG" id="ddu:GF1_14760"/>
<dbReference type="Pfam" id="PF17676">
    <property type="entry name" value="Peptidase_S66C"/>
    <property type="match status" value="1"/>
</dbReference>
<dbReference type="InterPro" id="IPR029062">
    <property type="entry name" value="Class_I_gatase-like"/>
</dbReference>
<dbReference type="EMBL" id="AP024233">
    <property type="protein sequence ID" value="BCO09100.1"/>
    <property type="molecule type" value="Genomic_DNA"/>
</dbReference>
<evidence type="ECO:0000259" key="7">
    <source>
        <dbReference type="Pfam" id="PF02016"/>
    </source>
</evidence>
<dbReference type="InterPro" id="IPR040921">
    <property type="entry name" value="Peptidase_S66C"/>
</dbReference>
<dbReference type="GO" id="GO:0008236">
    <property type="term" value="F:serine-type peptidase activity"/>
    <property type="evidence" value="ECO:0007669"/>
    <property type="project" value="UniProtKB-KW"/>
</dbReference>
<dbReference type="InterPro" id="IPR003507">
    <property type="entry name" value="S66_fam"/>
</dbReference>
<dbReference type="SUPFAM" id="SSF141986">
    <property type="entry name" value="LD-carboxypeptidase A C-terminal domain-like"/>
    <property type="match status" value="1"/>
</dbReference>
<proteinExistence type="inferred from homology"/>
<sequence length="318" mass="35390">MEKKAIPVLPPPLRPGDTIGLCAPAGPVREPGRLQRGIALLREAGFRIKTVRPADQYAPEEMYLAGPDRERLDELHRLWADEEVKAVLAVRGGYGCLRLLPGLDFSFIRTRPKWLIGFSDLTVLLNTLFREAGLLTLHGPTAHSLTGLDRDSIERFFAILGGSFPAMESRDLEILKPGRGRGELVGGNLSTLVHLLGTPWEVDLRGRILILEDTGEPPYRLDRMLTQLAMSRGFSDLTGLILGIFDPGHDDRLETLRLQEMVWQRVLELCHDLAFPIWGGLPFGHLDRNQAFPIGMETEMDDLAGRLQFHPGSARQAG</sequence>
<evidence type="ECO:0000256" key="2">
    <source>
        <dbReference type="ARBA" id="ARBA00022645"/>
    </source>
</evidence>
<evidence type="ECO:0000256" key="4">
    <source>
        <dbReference type="ARBA" id="ARBA00022801"/>
    </source>
</evidence>
<dbReference type="PIRSF" id="PIRSF028757">
    <property type="entry name" value="LD-carboxypeptidase"/>
    <property type="match status" value="1"/>
</dbReference>
<feature type="active site" description="Nucleophile" evidence="6">
    <location>
        <position position="119"/>
    </location>
</feature>
<dbReference type="SUPFAM" id="SSF52317">
    <property type="entry name" value="Class I glutamine amidotransferase-like"/>
    <property type="match status" value="1"/>
</dbReference>
<feature type="active site" description="Charge relay system" evidence="6">
    <location>
        <position position="285"/>
    </location>
</feature>
<accession>A0A915XIF1</accession>
<keyword evidence="4" id="KW-0378">Hydrolase</keyword>
<dbReference type="GO" id="GO:0006508">
    <property type="term" value="P:proteolysis"/>
    <property type="evidence" value="ECO:0007669"/>
    <property type="project" value="UniProtKB-KW"/>
</dbReference>
<organism evidence="9 10">
    <name type="scientific">Desulfolithobacter dissulfuricans</name>
    <dbReference type="NCBI Taxonomy" id="2795293"/>
    <lineage>
        <taxon>Bacteria</taxon>
        <taxon>Pseudomonadati</taxon>
        <taxon>Thermodesulfobacteriota</taxon>
        <taxon>Desulfobulbia</taxon>
        <taxon>Desulfobulbales</taxon>
        <taxon>Desulfobulbaceae</taxon>
        <taxon>Desulfolithobacter</taxon>
    </lineage>
</organism>
<evidence type="ECO:0000313" key="10">
    <source>
        <dbReference type="Proteomes" id="UP001063350"/>
    </source>
</evidence>
<dbReference type="InterPro" id="IPR027478">
    <property type="entry name" value="LdcA_N"/>
</dbReference>
<name>A0A915XIF1_9BACT</name>
<dbReference type="InterPro" id="IPR040449">
    <property type="entry name" value="Peptidase_S66_N"/>
</dbReference>
<evidence type="ECO:0000256" key="5">
    <source>
        <dbReference type="ARBA" id="ARBA00022825"/>
    </source>
</evidence>
<keyword evidence="3" id="KW-0645">Protease</keyword>
<comment type="similarity">
    <text evidence="1">Belongs to the peptidase S66 family.</text>
</comment>
<evidence type="ECO:0000259" key="8">
    <source>
        <dbReference type="Pfam" id="PF17676"/>
    </source>
</evidence>
<dbReference type="Pfam" id="PF02016">
    <property type="entry name" value="Peptidase_S66"/>
    <property type="match status" value="1"/>
</dbReference>
<dbReference type="Proteomes" id="UP001063350">
    <property type="component" value="Chromosome"/>
</dbReference>
<evidence type="ECO:0000256" key="1">
    <source>
        <dbReference type="ARBA" id="ARBA00010233"/>
    </source>
</evidence>
<dbReference type="AlphaFoldDB" id="A0A915XIF1"/>
<feature type="domain" description="LD-carboxypeptidase C-terminal" evidence="8">
    <location>
        <begin position="181"/>
        <end position="299"/>
    </location>
</feature>
<dbReference type="Gene3D" id="3.40.50.10740">
    <property type="entry name" value="Class I glutamine amidotransferase-like"/>
    <property type="match status" value="1"/>
</dbReference>
<dbReference type="RefSeq" id="WP_267928971.1">
    <property type="nucleotide sequence ID" value="NZ_AP024233.1"/>
</dbReference>
<feature type="active site" description="Charge relay system" evidence="6">
    <location>
        <position position="212"/>
    </location>
</feature>
<dbReference type="PANTHER" id="PTHR30237">
    <property type="entry name" value="MURAMOYLTETRAPEPTIDE CARBOXYPEPTIDASE"/>
    <property type="match status" value="1"/>
</dbReference>
<reference evidence="9" key="1">
    <citation type="submission" date="2020-12" db="EMBL/GenBank/DDBJ databases">
        <title>Desulfobium dissulfuricans gen. nov., sp. nov., a novel mesophilic, sulfate-reducing bacterium isolated from a deep-sea hydrothermal vent.</title>
        <authorList>
            <person name="Hashimoto Y."/>
            <person name="Tame A."/>
            <person name="Sawayama S."/>
            <person name="Miyazaki J."/>
            <person name="Takai K."/>
            <person name="Nakagawa S."/>
        </authorList>
    </citation>
    <scope>NUCLEOTIDE SEQUENCE</scope>
    <source>
        <strain evidence="9">GF1</strain>
    </source>
</reference>
<evidence type="ECO:0000256" key="3">
    <source>
        <dbReference type="ARBA" id="ARBA00022670"/>
    </source>
</evidence>
<dbReference type="GO" id="GO:0004180">
    <property type="term" value="F:carboxypeptidase activity"/>
    <property type="evidence" value="ECO:0007669"/>
    <property type="project" value="UniProtKB-KW"/>
</dbReference>
<dbReference type="CDD" id="cd07025">
    <property type="entry name" value="Peptidase_S66"/>
    <property type="match status" value="1"/>
</dbReference>
<evidence type="ECO:0000313" key="9">
    <source>
        <dbReference type="EMBL" id="BCO09100.1"/>
    </source>
</evidence>
<feature type="domain" description="LD-carboxypeptidase N-terminal" evidence="7">
    <location>
        <begin position="19"/>
        <end position="139"/>
    </location>
</feature>
<protein>
    <submittedName>
        <fullName evidence="9">Peptidase U61</fullName>
    </submittedName>
</protein>